<feature type="signal peptide" evidence="1">
    <location>
        <begin position="1"/>
        <end position="21"/>
    </location>
</feature>
<name>A0A2W5VHR6_9CAUL</name>
<dbReference type="EMBL" id="QFQZ01000001">
    <property type="protein sequence ID" value="PZR37493.1"/>
    <property type="molecule type" value="Genomic_DNA"/>
</dbReference>
<dbReference type="InterPro" id="IPR030395">
    <property type="entry name" value="GP_PDE_dom"/>
</dbReference>
<evidence type="ECO:0000256" key="1">
    <source>
        <dbReference type="SAM" id="SignalP"/>
    </source>
</evidence>
<proteinExistence type="predicted"/>
<dbReference type="GO" id="GO:0006644">
    <property type="term" value="P:phospholipid metabolic process"/>
    <property type="evidence" value="ECO:0007669"/>
    <property type="project" value="TreeGrafter"/>
</dbReference>
<dbReference type="PANTHER" id="PTHR46320:SF1">
    <property type="entry name" value="GLYCEROPHOSPHODIESTER PHOSPHODIESTERASE 1"/>
    <property type="match status" value="1"/>
</dbReference>
<dbReference type="GO" id="GO:0070291">
    <property type="term" value="P:N-acylethanolamine metabolic process"/>
    <property type="evidence" value="ECO:0007669"/>
    <property type="project" value="TreeGrafter"/>
</dbReference>
<evidence type="ECO:0000313" key="3">
    <source>
        <dbReference type="EMBL" id="PZR37493.1"/>
    </source>
</evidence>
<gene>
    <name evidence="3" type="ORF">DI526_00865</name>
</gene>
<feature type="domain" description="GP-PDE" evidence="2">
    <location>
        <begin position="35"/>
        <end position="150"/>
    </location>
</feature>
<feature type="chain" id="PRO_5015862618" evidence="1">
    <location>
        <begin position="22"/>
        <end position="322"/>
    </location>
</feature>
<dbReference type="Pfam" id="PF16387">
    <property type="entry name" value="DUF4996"/>
    <property type="match status" value="1"/>
</dbReference>
<evidence type="ECO:0000313" key="4">
    <source>
        <dbReference type="Proteomes" id="UP000249393"/>
    </source>
</evidence>
<evidence type="ECO:0000259" key="2">
    <source>
        <dbReference type="PROSITE" id="PS51704"/>
    </source>
</evidence>
<organism evidence="3 4">
    <name type="scientific">Caulobacter segnis</name>
    <dbReference type="NCBI Taxonomy" id="88688"/>
    <lineage>
        <taxon>Bacteria</taxon>
        <taxon>Pseudomonadati</taxon>
        <taxon>Pseudomonadota</taxon>
        <taxon>Alphaproteobacteria</taxon>
        <taxon>Caulobacterales</taxon>
        <taxon>Caulobacteraceae</taxon>
        <taxon>Caulobacter</taxon>
    </lineage>
</organism>
<dbReference type="GO" id="GO:0006580">
    <property type="term" value="P:ethanolamine metabolic process"/>
    <property type="evidence" value="ECO:0007669"/>
    <property type="project" value="TreeGrafter"/>
</dbReference>
<accession>A0A2W5VHR6</accession>
<protein>
    <submittedName>
        <fullName evidence="3">Glycerophosphodiester phosphodiesterase</fullName>
    </submittedName>
</protein>
<dbReference type="Proteomes" id="UP000249393">
    <property type="component" value="Unassembled WGS sequence"/>
</dbReference>
<dbReference type="GO" id="GO:0005886">
    <property type="term" value="C:plasma membrane"/>
    <property type="evidence" value="ECO:0007669"/>
    <property type="project" value="TreeGrafter"/>
</dbReference>
<dbReference type="InterPro" id="IPR032160">
    <property type="entry name" value="DUF4996"/>
</dbReference>
<dbReference type="CDD" id="cd08566">
    <property type="entry name" value="GDPD_AtGDE_like"/>
    <property type="match status" value="1"/>
</dbReference>
<dbReference type="SUPFAM" id="SSF51695">
    <property type="entry name" value="PLC-like phosphodiesterases"/>
    <property type="match status" value="1"/>
</dbReference>
<reference evidence="3 4" key="1">
    <citation type="submission" date="2017-08" db="EMBL/GenBank/DDBJ databases">
        <title>Infants hospitalized years apart are colonized by the same room-sourced microbial strains.</title>
        <authorList>
            <person name="Brooks B."/>
            <person name="Olm M.R."/>
            <person name="Firek B.A."/>
            <person name="Baker R."/>
            <person name="Thomas B.C."/>
            <person name="Morowitz M.J."/>
            <person name="Banfield J.F."/>
        </authorList>
    </citation>
    <scope>NUCLEOTIDE SEQUENCE [LARGE SCALE GENOMIC DNA]</scope>
    <source>
        <strain evidence="3">S2_003_000_R2_4</strain>
    </source>
</reference>
<dbReference type="GO" id="GO:0008889">
    <property type="term" value="F:glycerophosphodiester phosphodiesterase activity"/>
    <property type="evidence" value="ECO:0007669"/>
    <property type="project" value="TreeGrafter"/>
</dbReference>
<keyword evidence="1" id="KW-0732">Signal</keyword>
<sequence>MRRLTFPIALALSVAAWPVFAAGPLERLYDPRDGVLVVAHRACHRAAPAHGFERPVAENSLAALERCVALGVDLVEIDVRRTRDGALVIMHDAKVDRTTLGKGRVADLTLAQVQALKLKDDPDSAPPTLEAFLAAARGRVLVNLDLKGPYAAEAAAVARRVEATDWVLFKAKAAAGAPPLADLSPYQDLAFMPMIAAKSATTPSGLARITLRQASGTRQIPAVETVALRGRGFTAVRDAARAARIRVWTNTLAAKGWRGMLDQSDDRKALRHPDRVWGRLIGEGASIVQTDHPAALLDYLERRGLRGQPPASIATAGLPPSS</sequence>
<dbReference type="PANTHER" id="PTHR46320">
    <property type="entry name" value="GLYCEROPHOSPHODIESTER PHOSPHODIESTERASE 1"/>
    <property type="match status" value="1"/>
</dbReference>
<dbReference type="InterPro" id="IPR017946">
    <property type="entry name" value="PLC-like_Pdiesterase_TIM-brl"/>
</dbReference>
<dbReference type="RefSeq" id="WP_304272905.1">
    <property type="nucleotide sequence ID" value="NZ_QFQZ01000001.1"/>
</dbReference>
<dbReference type="PROSITE" id="PS51704">
    <property type="entry name" value="GP_PDE"/>
    <property type="match status" value="1"/>
</dbReference>
<dbReference type="Pfam" id="PF03009">
    <property type="entry name" value="GDPD"/>
    <property type="match status" value="1"/>
</dbReference>
<dbReference type="AlphaFoldDB" id="A0A2W5VHR6"/>
<comment type="caution">
    <text evidence="3">The sequence shown here is derived from an EMBL/GenBank/DDBJ whole genome shotgun (WGS) entry which is preliminary data.</text>
</comment>
<dbReference type="Gene3D" id="3.20.20.190">
    <property type="entry name" value="Phosphatidylinositol (PI) phosphodiesterase"/>
    <property type="match status" value="1"/>
</dbReference>